<evidence type="ECO:0000256" key="4">
    <source>
        <dbReference type="ARBA" id="ARBA00022729"/>
    </source>
</evidence>
<comment type="subcellular location">
    <subcellularLocation>
        <location evidence="1">Membrane</location>
        <topology evidence="1">Lipid-anchor</topology>
    </subcellularLocation>
</comment>
<evidence type="ECO:0000259" key="9">
    <source>
        <dbReference type="Pfam" id="PF25198"/>
    </source>
</evidence>
<dbReference type="InterPro" id="IPR057336">
    <property type="entry name" value="GerAC_N"/>
</dbReference>
<organism evidence="10 11">
    <name type="scientific">Paenibacillus azoreducens</name>
    <dbReference type="NCBI Taxonomy" id="116718"/>
    <lineage>
        <taxon>Bacteria</taxon>
        <taxon>Bacillati</taxon>
        <taxon>Bacillota</taxon>
        <taxon>Bacilli</taxon>
        <taxon>Bacillales</taxon>
        <taxon>Paenibacillaceae</taxon>
        <taxon>Paenibacillus</taxon>
    </lineage>
</organism>
<keyword evidence="7" id="KW-0449">Lipoprotein</keyword>
<dbReference type="GO" id="GO:0016020">
    <property type="term" value="C:membrane"/>
    <property type="evidence" value="ECO:0007669"/>
    <property type="project" value="UniProtKB-SubCell"/>
</dbReference>
<gene>
    <name evidence="10" type="primary">yfkR_2</name>
    <name evidence="10" type="ORF">J34TS1_52160</name>
</gene>
<keyword evidence="5" id="KW-0472">Membrane</keyword>
<dbReference type="InterPro" id="IPR008844">
    <property type="entry name" value="Spore_GerAC-like"/>
</dbReference>
<evidence type="ECO:0000256" key="5">
    <source>
        <dbReference type="ARBA" id="ARBA00023136"/>
    </source>
</evidence>
<evidence type="ECO:0000313" key="10">
    <source>
        <dbReference type="EMBL" id="GIO50451.1"/>
    </source>
</evidence>
<evidence type="ECO:0000313" key="11">
    <source>
        <dbReference type="Proteomes" id="UP000682811"/>
    </source>
</evidence>
<evidence type="ECO:0000256" key="6">
    <source>
        <dbReference type="ARBA" id="ARBA00023139"/>
    </source>
</evidence>
<sequence length="389" mass="43259">MKRIGKLIRTAILLLMIPLLGGCWDRTEVNDLALIMAASLDAGKNGTIELSVQVFTPNQTSGGGSGINSSDSGSDTFIVQSASGTDFADASSRLQELLPRKVFWGHGEVFVFGEQLAKKGIIDQMDFLFRHPQPRERAYVFISKGKAKDILSMNTRIERDSAETLREMATLSVGTGVSLRDLNDMLTGRAKAAMVPLIEKKEGPGGNVFPYISGAAVLKGGKLTAQFSDMLKRETQLIRGELKVFNVTFPVKENKGREDGLMSVRVVKCRTKLIPRIDRNRWSVTVRVEGEGGVLQNASRANVMKPAELPRLEAQLNQEIGQRIESAFRLIQREAKADVFGVADAFWRKYPKQWTKEQKRWNEIFSEIDIHAEANVKILWPGFSGKSFK</sequence>
<dbReference type="NCBIfam" id="TIGR02887">
    <property type="entry name" value="spore_ger_x_C"/>
    <property type="match status" value="1"/>
</dbReference>
<dbReference type="Pfam" id="PF05504">
    <property type="entry name" value="Spore_GerAC"/>
    <property type="match status" value="1"/>
</dbReference>
<feature type="domain" description="Spore germination protein N-terminal" evidence="9">
    <location>
        <begin position="25"/>
        <end position="199"/>
    </location>
</feature>
<dbReference type="Gene3D" id="3.30.300.210">
    <property type="entry name" value="Nutrient germinant receptor protein C, domain 3"/>
    <property type="match status" value="1"/>
</dbReference>
<dbReference type="PANTHER" id="PTHR35789">
    <property type="entry name" value="SPORE GERMINATION PROTEIN B3"/>
    <property type="match status" value="1"/>
</dbReference>
<evidence type="ECO:0000256" key="3">
    <source>
        <dbReference type="ARBA" id="ARBA00022544"/>
    </source>
</evidence>
<dbReference type="GO" id="GO:0009847">
    <property type="term" value="P:spore germination"/>
    <property type="evidence" value="ECO:0007669"/>
    <property type="project" value="InterPro"/>
</dbReference>
<dbReference type="InterPro" id="IPR046953">
    <property type="entry name" value="Spore_GerAC-like_C"/>
</dbReference>
<keyword evidence="4" id="KW-0732">Signal</keyword>
<protein>
    <submittedName>
        <fullName evidence="10">Spore germination protein YfkR</fullName>
    </submittedName>
</protein>
<evidence type="ECO:0000256" key="7">
    <source>
        <dbReference type="ARBA" id="ARBA00023288"/>
    </source>
</evidence>
<dbReference type="InterPro" id="IPR038501">
    <property type="entry name" value="Spore_GerAC_C_sf"/>
</dbReference>
<evidence type="ECO:0000256" key="2">
    <source>
        <dbReference type="ARBA" id="ARBA00007886"/>
    </source>
</evidence>
<dbReference type="Proteomes" id="UP000682811">
    <property type="component" value="Unassembled WGS sequence"/>
</dbReference>
<comment type="caution">
    <text evidence="10">The sequence shown here is derived from an EMBL/GenBank/DDBJ whole genome shotgun (WGS) entry which is preliminary data.</text>
</comment>
<evidence type="ECO:0000256" key="1">
    <source>
        <dbReference type="ARBA" id="ARBA00004635"/>
    </source>
</evidence>
<dbReference type="RefSeq" id="WP_212980654.1">
    <property type="nucleotide sequence ID" value="NZ_AP025343.1"/>
</dbReference>
<evidence type="ECO:0000259" key="8">
    <source>
        <dbReference type="Pfam" id="PF05504"/>
    </source>
</evidence>
<keyword evidence="3" id="KW-0309">Germination</keyword>
<dbReference type="EMBL" id="BORT01000032">
    <property type="protein sequence ID" value="GIO50451.1"/>
    <property type="molecule type" value="Genomic_DNA"/>
</dbReference>
<reference evidence="10 11" key="1">
    <citation type="submission" date="2021-03" db="EMBL/GenBank/DDBJ databases">
        <title>Antimicrobial resistance genes in bacteria isolated from Japanese honey, and their potential for conferring macrolide and lincosamide resistance in the American foulbrood pathogen Paenibacillus larvae.</title>
        <authorList>
            <person name="Okamoto M."/>
            <person name="Kumagai M."/>
            <person name="Kanamori H."/>
            <person name="Takamatsu D."/>
        </authorList>
    </citation>
    <scope>NUCLEOTIDE SEQUENCE [LARGE SCALE GENOMIC DNA]</scope>
    <source>
        <strain evidence="10 11">J34TS1</strain>
    </source>
</reference>
<dbReference type="PROSITE" id="PS51257">
    <property type="entry name" value="PROKAR_LIPOPROTEIN"/>
    <property type="match status" value="1"/>
</dbReference>
<comment type="similarity">
    <text evidence="2">Belongs to the GerABKC lipoprotein family.</text>
</comment>
<keyword evidence="6" id="KW-0564">Palmitate</keyword>
<name>A0A919YEZ4_9BACL</name>
<feature type="domain" description="Spore germination GerAC-like C-terminal" evidence="8">
    <location>
        <begin position="213"/>
        <end position="379"/>
    </location>
</feature>
<dbReference type="Pfam" id="PF25198">
    <property type="entry name" value="Spore_GerAC_N"/>
    <property type="match status" value="1"/>
</dbReference>
<accession>A0A919YEZ4</accession>
<dbReference type="PANTHER" id="PTHR35789:SF1">
    <property type="entry name" value="SPORE GERMINATION PROTEIN B3"/>
    <property type="match status" value="1"/>
</dbReference>
<keyword evidence="11" id="KW-1185">Reference proteome</keyword>
<proteinExistence type="inferred from homology"/>
<dbReference type="AlphaFoldDB" id="A0A919YEZ4"/>